<keyword evidence="9" id="KW-1185">Reference proteome</keyword>
<evidence type="ECO:0000256" key="1">
    <source>
        <dbReference type="ARBA" id="ARBA00004240"/>
    </source>
</evidence>
<evidence type="ECO:0000313" key="8">
    <source>
        <dbReference type="EMBL" id="GBF95116.1"/>
    </source>
</evidence>
<evidence type="ECO:0000313" key="9">
    <source>
        <dbReference type="Proteomes" id="UP000247498"/>
    </source>
</evidence>
<dbReference type="PANTHER" id="PTHR15414:SF0">
    <property type="entry name" value="ENDOPLASMIC RETICULUM LECTIN 1"/>
    <property type="match status" value="1"/>
</dbReference>
<dbReference type="Proteomes" id="UP000247498">
    <property type="component" value="Unassembled WGS sequence"/>
</dbReference>
<evidence type="ECO:0000256" key="6">
    <source>
        <dbReference type="SAM" id="SignalP"/>
    </source>
</evidence>
<feature type="compositionally biased region" description="Gly residues" evidence="5">
    <location>
        <begin position="327"/>
        <end position="345"/>
    </location>
</feature>
<proteinExistence type="predicted"/>
<comment type="subcellular location">
    <subcellularLocation>
        <location evidence="1">Endoplasmic reticulum</location>
    </subcellularLocation>
</comment>
<evidence type="ECO:0000259" key="7">
    <source>
        <dbReference type="PROSITE" id="PS51914"/>
    </source>
</evidence>
<keyword evidence="3" id="KW-0256">Endoplasmic reticulum</keyword>
<feature type="compositionally biased region" description="Gly residues" evidence="5">
    <location>
        <begin position="383"/>
        <end position="394"/>
    </location>
</feature>
<dbReference type="AlphaFoldDB" id="A0A2V0P5J2"/>
<name>A0A2V0P5J2_9CHLO</name>
<evidence type="ECO:0000256" key="3">
    <source>
        <dbReference type="ARBA" id="ARBA00022824"/>
    </source>
</evidence>
<comment type="caution">
    <text evidence="8">The sequence shown here is derived from an EMBL/GenBank/DDBJ whole genome shotgun (WGS) entry which is preliminary data.</text>
</comment>
<feature type="compositionally biased region" description="Gly residues" evidence="5">
    <location>
        <begin position="353"/>
        <end position="363"/>
    </location>
</feature>
<dbReference type="Pfam" id="PF07915">
    <property type="entry name" value="PRKCSH"/>
    <property type="match status" value="1"/>
</dbReference>
<dbReference type="InterPro" id="IPR009011">
    <property type="entry name" value="Man6P_isomerase_rcpt-bd_dom_sf"/>
</dbReference>
<accession>A0A2V0P5J2</accession>
<dbReference type="InParanoid" id="A0A2V0P5J2"/>
<dbReference type="Gene3D" id="2.70.130.10">
    <property type="entry name" value="Mannose-6-phosphate receptor binding domain"/>
    <property type="match status" value="1"/>
</dbReference>
<reference evidence="8 9" key="1">
    <citation type="journal article" date="2018" name="Sci. Rep.">
        <title>Raphidocelis subcapitata (=Pseudokirchneriella subcapitata) provides an insight into genome evolution and environmental adaptations in the Sphaeropleales.</title>
        <authorList>
            <person name="Suzuki S."/>
            <person name="Yamaguchi H."/>
            <person name="Nakajima N."/>
            <person name="Kawachi M."/>
        </authorList>
    </citation>
    <scope>NUCLEOTIDE SEQUENCE [LARGE SCALE GENOMIC DNA]</scope>
    <source>
        <strain evidence="8 9">NIES-35</strain>
    </source>
</reference>
<feature type="region of interest" description="Disordered" evidence="5">
    <location>
        <begin position="305"/>
        <end position="394"/>
    </location>
</feature>
<keyword evidence="4" id="KW-1015">Disulfide bond</keyword>
<feature type="signal peptide" evidence="6">
    <location>
        <begin position="1"/>
        <end position="38"/>
    </location>
</feature>
<feature type="domain" description="MRH" evidence="7">
    <location>
        <begin position="166"/>
        <end position="286"/>
    </location>
</feature>
<dbReference type="GO" id="GO:0005788">
    <property type="term" value="C:endoplasmic reticulum lumen"/>
    <property type="evidence" value="ECO:0007669"/>
    <property type="project" value="TreeGrafter"/>
</dbReference>
<dbReference type="InterPro" id="IPR012913">
    <property type="entry name" value="OS9-like_dom"/>
</dbReference>
<dbReference type="SUPFAM" id="SSF50911">
    <property type="entry name" value="Mannose 6-phosphate receptor domain"/>
    <property type="match status" value="1"/>
</dbReference>
<dbReference type="OrthoDB" id="448954at2759"/>
<feature type="chain" id="PRO_5016118895" description="MRH domain-containing protein" evidence="6">
    <location>
        <begin position="39"/>
        <end position="394"/>
    </location>
</feature>
<evidence type="ECO:0000256" key="2">
    <source>
        <dbReference type="ARBA" id="ARBA00022729"/>
    </source>
</evidence>
<dbReference type="PANTHER" id="PTHR15414">
    <property type="entry name" value="OS-9-RELATED"/>
    <property type="match status" value="1"/>
</dbReference>
<dbReference type="InterPro" id="IPR045149">
    <property type="entry name" value="OS-9-like"/>
</dbReference>
<dbReference type="GO" id="GO:0030970">
    <property type="term" value="P:retrograde protein transport, ER to cytosol"/>
    <property type="evidence" value="ECO:0007669"/>
    <property type="project" value="TreeGrafter"/>
</dbReference>
<evidence type="ECO:0000256" key="4">
    <source>
        <dbReference type="ARBA" id="ARBA00023157"/>
    </source>
</evidence>
<sequence>MQQRCLWPRGRRRRHGGAAAALLILGAAALLQGRPAAARIEIITGRWRRRRRPAARFDAYNPSPFAAVDPNTPKFVVGLYEDAAKAPAAPAAAGGAQHELMTAPDGVRYNCTLPAARGDGGGSGGVAGGGSGSGGAAAAAEVARVDPALPPAAAKSPFDLLEPLTALCLYHKDATWTYEVCHRSRVLQFRKNGAKREEEFSCGAYNGDDAQDPAIREDTSASGQAVRYVVHTYSSGAGCHLTGRPRTAEVRYTCLRGLRDNAVASVREFPTCNYVVVVSTPLLCGHPAFKPPPEDVRLISCVPLGGGGKDTGGKGGKDGGGKDGGGKDGGGSKDTGGKDGGGSSGGKVSSSSEGGGSSGGTKAGGAAVPSAGGGDDSGSSGSSAGGSGASAGEL</sequence>
<gene>
    <name evidence="8" type="ORF">Rsub_07700</name>
</gene>
<feature type="compositionally biased region" description="Basic and acidic residues" evidence="5">
    <location>
        <begin position="311"/>
        <end position="326"/>
    </location>
</feature>
<dbReference type="GO" id="GO:0030968">
    <property type="term" value="P:endoplasmic reticulum unfolded protein response"/>
    <property type="evidence" value="ECO:0007669"/>
    <property type="project" value="InterPro"/>
</dbReference>
<dbReference type="PROSITE" id="PS51914">
    <property type="entry name" value="MRH"/>
    <property type="match status" value="1"/>
</dbReference>
<evidence type="ECO:0000256" key="5">
    <source>
        <dbReference type="SAM" id="MobiDB-lite"/>
    </source>
</evidence>
<protein>
    <recommendedName>
        <fullName evidence="7">MRH domain-containing protein</fullName>
    </recommendedName>
</protein>
<dbReference type="InterPro" id="IPR044865">
    <property type="entry name" value="MRH_dom"/>
</dbReference>
<organism evidence="8 9">
    <name type="scientific">Raphidocelis subcapitata</name>
    <dbReference type="NCBI Taxonomy" id="307507"/>
    <lineage>
        <taxon>Eukaryota</taxon>
        <taxon>Viridiplantae</taxon>
        <taxon>Chlorophyta</taxon>
        <taxon>core chlorophytes</taxon>
        <taxon>Chlorophyceae</taxon>
        <taxon>CS clade</taxon>
        <taxon>Sphaeropleales</taxon>
        <taxon>Selenastraceae</taxon>
        <taxon>Raphidocelis</taxon>
    </lineage>
</organism>
<keyword evidence="2 6" id="KW-0732">Signal</keyword>
<dbReference type="STRING" id="307507.A0A2V0P5J2"/>
<dbReference type="EMBL" id="BDRX01000060">
    <property type="protein sequence ID" value="GBF95116.1"/>
    <property type="molecule type" value="Genomic_DNA"/>
</dbReference>